<dbReference type="EMBL" id="VIRB01000025">
    <property type="protein sequence ID" value="NDO67577.1"/>
    <property type="molecule type" value="Genomic_DNA"/>
</dbReference>
<dbReference type="Pfam" id="PF08011">
    <property type="entry name" value="PDDEXK_9"/>
    <property type="match status" value="1"/>
</dbReference>
<gene>
    <name evidence="2" type="ORF">FMM80_02090</name>
</gene>
<sequence length="568" mass="65464">MSAELKIKLPVGIESFEEIRTEGFYYIDKTNLIKDLLEGWGKVNLFTRPRRFGKSLNMSMLKSFFEIGAKKELFDGLAISGEHALCERYMGKFPVISVTFKGIVGADFQTAKGMLRYELKREAERYQLLADSDRLTETDKRNYFELLRMETQETVMVSLALLSRLLYKHFGKKTLILIDEYDVPLAKAQQSGYYEEMASLIRSIFEQALKTNDSLYFAVLTGCLRVSKESIFTGLNNPKIFSIADVRCDEYFGFTDHEVRRLLDHYGFPEQYDTVKDWYDGYHFGNSDVYCPWDVICYVDDLCQNPEAYPQEYWMNTSGNDIIHTFLSKAKPATVKRQIERLMDGEAVTLAIQDKLTYKEMYDSTENMWSVLFMTGYLTQRGKAQGRKRQLIIPNTEIRNIFSEQILEQFFENERQDGKNIDILCSALESGNPEGVETQFSYYLNQIISIRDTAVQKKDKENFYHGMLLGLLGFKESWNVSSNRESGDGFADIIIETEYGPGSTRLGIVIELKYSESEKMDAAIGEAMKQMEEKNYTALLQAKGCKPVLKYGIACHKKKCRVVMQELL</sequence>
<evidence type="ECO:0000313" key="2">
    <source>
        <dbReference type="EMBL" id="NDO67577.1"/>
    </source>
</evidence>
<evidence type="ECO:0000259" key="1">
    <source>
        <dbReference type="Pfam" id="PF09820"/>
    </source>
</evidence>
<dbReference type="InterPro" id="IPR018631">
    <property type="entry name" value="AAA-ATPase-like_dom"/>
</dbReference>
<dbReference type="InterPro" id="IPR012547">
    <property type="entry name" value="PDDEXK_9"/>
</dbReference>
<proteinExistence type="predicted"/>
<dbReference type="AlphaFoldDB" id="A0A9X5C4J4"/>
<reference evidence="2 3" key="1">
    <citation type="submission" date="2019-07" db="EMBL/GenBank/DDBJ databases">
        <title>Draft genome sequences of 15 bacterial species constituting the stable defined intestinal microbiota of the GM15 gnotobiotic mouse model.</title>
        <authorList>
            <person name="Elie C."/>
            <person name="Mathieu A."/>
            <person name="Saliou A."/>
            <person name="Darnaud M."/>
            <person name="Leulier F."/>
            <person name="Tamellini A."/>
        </authorList>
    </citation>
    <scope>NUCLEOTIDE SEQUENCE [LARGE SCALE GENOMIC DNA]</scope>
    <source>
        <strain evidence="3">ASF 502</strain>
    </source>
</reference>
<dbReference type="OrthoDB" id="9766673at2"/>
<evidence type="ECO:0000313" key="3">
    <source>
        <dbReference type="Proteomes" id="UP000474104"/>
    </source>
</evidence>
<comment type="caution">
    <text evidence="2">The sequence shown here is derived from an EMBL/GenBank/DDBJ whole genome shotgun (WGS) entry which is preliminary data.</text>
</comment>
<dbReference type="Proteomes" id="UP000474104">
    <property type="component" value="Unassembled WGS sequence"/>
</dbReference>
<dbReference type="PANTHER" id="PTHR34825:SF1">
    <property type="entry name" value="AAA-ATPASE-LIKE DOMAIN-CONTAINING PROTEIN"/>
    <property type="match status" value="1"/>
</dbReference>
<protein>
    <recommendedName>
        <fullName evidence="1">AAA-ATPase-like domain-containing protein</fullName>
    </recommendedName>
</protein>
<organism evidence="2 3">
    <name type="scientific">Schaedlerella arabinosiphila</name>
    <dbReference type="NCBI Taxonomy" id="2044587"/>
    <lineage>
        <taxon>Bacteria</taxon>
        <taxon>Bacillati</taxon>
        <taxon>Bacillota</taxon>
        <taxon>Clostridia</taxon>
        <taxon>Lachnospirales</taxon>
        <taxon>Lachnospiraceae</taxon>
        <taxon>Schaedlerella</taxon>
    </lineage>
</organism>
<accession>A0A9X5C4J4</accession>
<dbReference type="Pfam" id="PF09820">
    <property type="entry name" value="AAA-ATPase_like"/>
    <property type="match status" value="1"/>
</dbReference>
<dbReference type="SUPFAM" id="SSF52540">
    <property type="entry name" value="P-loop containing nucleoside triphosphate hydrolases"/>
    <property type="match status" value="1"/>
</dbReference>
<dbReference type="PANTHER" id="PTHR34825">
    <property type="entry name" value="CONSERVED PROTEIN, WITH A WEAK D-GALACTARATE DEHYDRATASE/ALTRONATE HYDROLASE DOMAIN"/>
    <property type="match status" value="1"/>
</dbReference>
<dbReference type="RefSeq" id="WP_004068993.1">
    <property type="nucleotide sequence ID" value="NZ_VIRB01000025.1"/>
</dbReference>
<name>A0A9X5C4J4_9FIRM</name>
<feature type="domain" description="AAA-ATPase-like" evidence="1">
    <location>
        <begin position="10"/>
        <end position="232"/>
    </location>
</feature>
<dbReference type="InterPro" id="IPR027417">
    <property type="entry name" value="P-loop_NTPase"/>
</dbReference>